<dbReference type="InterPro" id="IPR025014">
    <property type="entry name" value="DUF3958"/>
</dbReference>
<gene>
    <name evidence="1" type="ORF">FOS08_20820</name>
</gene>
<accession>A0AAJ1Z3Z5</accession>
<dbReference type="AlphaFoldDB" id="A0AAJ1Z3Z5"/>
<reference evidence="1" key="1">
    <citation type="submission" date="2019-07" db="EMBL/GenBank/DDBJ databases">
        <title>Phylogenomic Reclassification of ATCC Bacillus Strains and Various Taxa within the Genus Bacillus.</title>
        <authorList>
            <person name="Riojas M.A."/>
            <person name="Frank A.M."/>
            <person name="Fenn S.L."/>
            <person name="King S.P."/>
            <person name="Brower S.M."/>
            <person name="Hazbon M.H."/>
        </authorList>
    </citation>
    <scope>NUCLEOTIDE SEQUENCE</scope>
    <source>
        <strain evidence="1">NR-12239</strain>
    </source>
</reference>
<evidence type="ECO:0000313" key="1">
    <source>
        <dbReference type="EMBL" id="MDR4328264.1"/>
    </source>
</evidence>
<evidence type="ECO:0000313" key="2">
    <source>
        <dbReference type="Proteomes" id="UP001248134"/>
    </source>
</evidence>
<dbReference type="RefSeq" id="WP_098188163.1">
    <property type="nucleotide sequence ID" value="NZ_MJAC01000489.1"/>
</dbReference>
<sequence>MSQDIEKQINQLNQKLRSVFEEQDRNQSAIQTQEQAEADFHEWKSRSNRLFNRILETWHGDRELSHFFMNMRQEAGHIERKLTFELENQKETLLKERRDLSDLENDLSYQQQQLAREVNAWV</sequence>
<comment type="caution">
    <text evidence="1">The sequence shown here is derived from an EMBL/GenBank/DDBJ whole genome shotgun (WGS) entry which is preliminary data.</text>
</comment>
<dbReference type="EMBL" id="VLYX01000029">
    <property type="protein sequence ID" value="MDR4328264.1"/>
    <property type="molecule type" value="Genomic_DNA"/>
</dbReference>
<organism evidence="1 2">
    <name type="scientific">Bacillus pseudomycoides</name>
    <dbReference type="NCBI Taxonomy" id="64104"/>
    <lineage>
        <taxon>Bacteria</taxon>
        <taxon>Bacillati</taxon>
        <taxon>Bacillota</taxon>
        <taxon>Bacilli</taxon>
        <taxon>Bacillales</taxon>
        <taxon>Bacillaceae</taxon>
        <taxon>Bacillus</taxon>
        <taxon>Bacillus cereus group</taxon>
    </lineage>
</organism>
<dbReference type="Proteomes" id="UP001248134">
    <property type="component" value="Unassembled WGS sequence"/>
</dbReference>
<protein>
    <submittedName>
        <fullName evidence="1">DUF3958 domain-containing protein</fullName>
    </submittedName>
</protein>
<name>A0AAJ1Z3Z5_9BACI</name>
<dbReference type="Pfam" id="PF13125">
    <property type="entry name" value="DUF3958"/>
    <property type="match status" value="1"/>
</dbReference>
<proteinExistence type="predicted"/>